<dbReference type="InterPro" id="IPR027477">
    <property type="entry name" value="Succ_DH/fumarate_Rdtase_cat_sf"/>
</dbReference>
<dbReference type="InterPro" id="IPR050315">
    <property type="entry name" value="FAD-oxidoreductase_2"/>
</dbReference>
<dbReference type="Gene3D" id="3.50.50.60">
    <property type="entry name" value="FAD/NAD(P)-binding domain"/>
    <property type="match status" value="1"/>
</dbReference>
<dbReference type="PATRIC" id="fig|1203554.3.peg.656"/>
<keyword evidence="4 5" id="KW-0560">Oxidoreductase</keyword>
<feature type="domain" description="FAD-dependent oxidoreductase 2 FAD-binding" evidence="6">
    <location>
        <begin position="43"/>
        <end position="469"/>
    </location>
</feature>
<organism evidence="7 8">
    <name type="scientific">Sutterella wadsworthensis HGA0223</name>
    <dbReference type="NCBI Taxonomy" id="1203554"/>
    <lineage>
        <taxon>Bacteria</taxon>
        <taxon>Pseudomonadati</taxon>
        <taxon>Pseudomonadota</taxon>
        <taxon>Betaproteobacteria</taxon>
        <taxon>Burkholderiales</taxon>
        <taxon>Sutterellaceae</taxon>
        <taxon>Sutterella</taxon>
    </lineage>
</organism>
<dbReference type="InterPro" id="IPR010960">
    <property type="entry name" value="Flavocytochrome_c"/>
</dbReference>
<evidence type="ECO:0000256" key="3">
    <source>
        <dbReference type="ARBA" id="ARBA00022827"/>
    </source>
</evidence>
<name>S3BHF8_9BURK</name>
<evidence type="ECO:0000313" key="8">
    <source>
        <dbReference type="Proteomes" id="UP000014400"/>
    </source>
</evidence>
<evidence type="ECO:0000256" key="2">
    <source>
        <dbReference type="ARBA" id="ARBA00022630"/>
    </source>
</evidence>
<dbReference type="Pfam" id="PF00890">
    <property type="entry name" value="FAD_binding_2"/>
    <property type="match status" value="1"/>
</dbReference>
<comment type="cofactor">
    <cofactor evidence="1">
        <name>FAD</name>
        <dbReference type="ChEBI" id="CHEBI:57692"/>
    </cofactor>
</comment>
<dbReference type="AlphaFoldDB" id="S3BHF8"/>
<evidence type="ECO:0000259" key="6">
    <source>
        <dbReference type="Pfam" id="PF00890"/>
    </source>
</evidence>
<dbReference type="PANTHER" id="PTHR43400">
    <property type="entry name" value="FUMARATE REDUCTASE"/>
    <property type="match status" value="1"/>
</dbReference>
<dbReference type="HOGENOM" id="CLU_011398_4_5_4"/>
<keyword evidence="3 5" id="KW-0274">FAD</keyword>
<keyword evidence="5" id="KW-0732">Signal</keyword>
<evidence type="ECO:0000313" key="7">
    <source>
        <dbReference type="EMBL" id="EPD99861.1"/>
    </source>
</evidence>
<evidence type="ECO:0000256" key="1">
    <source>
        <dbReference type="ARBA" id="ARBA00001974"/>
    </source>
</evidence>
<dbReference type="PANTHER" id="PTHR43400:SF7">
    <property type="entry name" value="FAD-DEPENDENT OXIDOREDUCTASE 2 FAD BINDING DOMAIN-CONTAINING PROTEIN"/>
    <property type="match status" value="1"/>
</dbReference>
<proteinExistence type="inferred from homology"/>
<evidence type="ECO:0000256" key="4">
    <source>
        <dbReference type="ARBA" id="ARBA00023002"/>
    </source>
</evidence>
<dbReference type="InterPro" id="IPR003953">
    <property type="entry name" value="FAD-dep_OxRdtase_2_FAD-bd"/>
</dbReference>
<feature type="signal peptide" evidence="5">
    <location>
        <begin position="1"/>
        <end position="21"/>
    </location>
</feature>
<dbReference type="GO" id="GO:0016491">
    <property type="term" value="F:oxidoreductase activity"/>
    <property type="evidence" value="ECO:0007669"/>
    <property type="project" value="UniProtKB-KW"/>
</dbReference>
<reference evidence="7 8" key="1">
    <citation type="submission" date="2013-04" db="EMBL/GenBank/DDBJ databases">
        <title>The Genome Sequence of Sutterella wadsworthensis HGA0223.</title>
        <authorList>
            <consortium name="The Broad Institute Genomics Platform"/>
            <person name="Earl A."/>
            <person name="Ward D."/>
            <person name="Feldgarden M."/>
            <person name="Gevers D."/>
            <person name="Schmidt T.M."/>
            <person name="Dover J."/>
            <person name="Dai D."/>
            <person name="Walker B."/>
            <person name="Young S."/>
            <person name="Zeng Q."/>
            <person name="Gargeya S."/>
            <person name="Fitzgerald M."/>
            <person name="Haas B."/>
            <person name="Abouelleil A."/>
            <person name="Allen A.W."/>
            <person name="Alvarado L."/>
            <person name="Arachchi H.M."/>
            <person name="Berlin A.M."/>
            <person name="Chapman S.B."/>
            <person name="Gainer-Dewar J."/>
            <person name="Goldberg J."/>
            <person name="Griggs A."/>
            <person name="Gujja S."/>
            <person name="Hansen M."/>
            <person name="Howarth C."/>
            <person name="Imamovic A."/>
            <person name="Ireland A."/>
            <person name="Larimer J."/>
            <person name="McCowan C."/>
            <person name="Murphy C."/>
            <person name="Pearson M."/>
            <person name="Poon T.W."/>
            <person name="Priest M."/>
            <person name="Roberts A."/>
            <person name="Saif S."/>
            <person name="Shea T."/>
            <person name="Sisk P."/>
            <person name="Sykes S."/>
            <person name="Wortman J."/>
            <person name="Nusbaum C."/>
            <person name="Birren B."/>
        </authorList>
    </citation>
    <scope>NUCLEOTIDE SEQUENCE [LARGE SCALE GENOMIC DNA]</scope>
    <source>
        <strain evidence="7 8">HGA0223</strain>
    </source>
</reference>
<dbReference type="Proteomes" id="UP000014400">
    <property type="component" value="Unassembled WGS sequence"/>
</dbReference>
<dbReference type="SUPFAM" id="SSF51905">
    <property type="entry name" value="FAD/NAD(P)-binding domain"/>
    <property type="match status" value="1"/>
</dbReference>
<feature type="chain" id="PRO_5022267212" evidence="5">
    <location>
        <begin position="22"/>
        <end position="493"/>
    </location>
</feature>
<comment type="caution">
    <text evidence="7">The sequence shown here is derived from an EMBL/GenBank/DDBJ whole genome shotgun (WGS) entry which is preliminary data.</text>
</comment>
<dbReference type="PRINTS" id="PR00368">
    <property type="entry name" value="FADPNR"/>
</dbReference>
<comment type="similarity">
    <text evidence="5">Belongs to the FAD-dependent oxidoreductase 2 family. FRD/SDH subfamily.</text>
</comment>
<dbReference type="STRING" id="1203554.HMPREF1476_00665"/>
<accession>S3BHF8</accession>
<gene>
    <name evidence="7" type="ORF">HMPREF1476_00665</name>
</gene>
<keyword evidence="2 5" id="KW-0285">Flavoprotein</keyword>
<dbReference type="NCBIfam" id="TIGR01813">
    <property type="entry name" value="flavo_cyto_c"/>
    <property type="match status" value="1"/>
</dbReference>
<dbReference type="GO" id="GO:0010181">
    <property type="term" value="F:FMN binding"/>
    <property type="evidence" value="ECO:0007669"/>
    <property type="project" value="InterPro"/>
</dbReference>
<protein>
    <submittedName>
        <fullName evidence="7">Flavocytochrome c</fullName>
    </submittedName>
</protein>
<dbReference type="InterPro" id="IPR036188">
    <property type="entry name" value="FAD/NAD-bd_sf"/>
</dbReference>
<dbReference type="EMBL" id="ATCF01000012">
    <property type="protein sequence ID" value="EPD99861.1"/>
    <property type="molecule type" value="Genomic_DNA"/>
</dbReference>
<dbReference type="RefSeq" id="WP_016474016.1">
    <property type="nucleotide sequence ID" value="NZ_KE150480.1"/>
</dbReference>
<dbReference type="Gene3D" id="3.90.700.10">
    <property type="entry name" value="Succinate dehydrogenase/fumarate reductase flavoprotein, catalytic domain"/>
    <property type="match status" value="1"/>
</dbReference>
<dbReference type="SUPFAM" id="SSF56425">
    <property type="entry name" value="Succinate dehydrogenase/fumarate reductase flavoprotein, catalytic domain"/>
    <property type="match status" value="1"/>
</dbReference>
<keyword evidence="8" id="KW-1185">Reference proteome</keyword>
<dbReference type="eggNOG" id="COG1053">
    <property type="taxonomic scope" value="Bacteria"/>
</dbReference>
<evidence type="ECO:0000256" key="5">
    <source>
        <dbReference type="RuleBase" id="RU366062"/>
    </source>
</evidence>
<sequence>MTISRRKLVGAAGLLPPFAAAFTLSSAVKASEPETSDAESCSVAVIGAGAAGLAAAIAAKEAGAVRVVVLEKTALAGGHMMVSSGMLNAVDPEGQKRFGRTDSAEHFFRDTYEGGGGLGDPDLIATMVRSSADVFAWLKSLGVEFDPALYEAYTGVYPRAHRTIQARSGMAYSRALMRRARKLGVEVRYRQRVEALVMHNGRVLGVELTDMDADSPQHKTLMAKSVVIASGGFGANRLMRARWAPWISMDLGTTYSPGRIEEDPATGDGIRMAEAVGAGLVGMEYVLAIPFWGGRVLDYPGAEIFLTARGERFTDETASWDTVLADLTAAGGSDFWVITDSRSRKGSTFATKVQQGLVESAASLKELAKKMNISSAQLSEVFARYNEAARTGTDPDFGRTRFLQELKEPPFYFGRERFEVHYTCGGIAINPKAEVLYAGSQKRPVFGLYAAGEVTGGVHGKFRLGGSGLLDAFVFGRIAGRNAAQTSLIDAMR</sequence>